<dbReference type="STRING" id="6412.T1ELW4"/>
<dbReference type="CTD" id="20197564"/>
<dbReference type="KEGG" id="hro:HELRODRAFT_156427"/>
<evidence type="ECO:0000313" key="6">
    <source>
        <dbReference type="EMBL" id="ESO09267.1"/>
    </source>
</evidence>
<feature type="region of interest" description="Disordered" evidence="3">
    <location>
        <begin position="751"/>
        <end position="770"/>
    </location>
</feature>
<dbReference type="FunCoup" id="T1ELW4">
    <property type="interactions" value="2215"/>
</dbReference>
<dbReference type="HOGENOM" id="CLU_008684_0_0_1"/>
<dbReference type="GO" id="GO:0070063">
    <property type="term" value="F:RNA polymerase binding"/>
    <property type="evidence" value="ECO:0000318"/>
    <property type="project" value="GO_Central"/>
</dbReference>
<dbReference type="InterPro" id="IPR001202">
    <property type="entry name" value="WW_dom"/>
</dbReference>
<dbReference type="GO" id="GO:0005634">
    <property type="term" value="C:nucleus"/>
    <property type="evidence" value="ECO:0000318"/>
    <property type="project" value="GO_Central"/>
</dbReference>
<dbReference type="SUPFAM" id="SSF81698">
    <property type="entry name" value="FF domain"/>
    <property type="match status" value="5"/>
</dbReference>
<keyword evidence="2" id="KW-0175">Coiled coil</keyword>
<dbReference type="PROSITE" id="PS01159">
    <property type="entry name" value="WW_DOMAIN_1"/>
    <property type="match status" value="1"/>
</dbReference>
<dbReference type="SMART" id="SM00456">
    <property type="entry name" value="WW"/>
    <property type="match status" value="3"/>
</dbReference>
<evidence type="ECO:0000259" key="5">
    <source>
        <dbReference type="PROSITE" id="PS51676"/>
    </source>
</evidence>
<evidence type="ECO:0000259" key="4">
    <source>
        <dbReference type="PROSITE" id="PS50020"/>
    </source>
</evidence>
<proteinExistence type="predicted"/>
<dbReference type="EnsemblMetazoa" id="HelroT156427">
    <property type="protein sequence ID" value="HelroP156427"/>
    <property type="gene ID" value="HelroG156427"/>
</dbReference>
<dbReference type="SUPFAM" id="SSF51045">
    <property type="entry name" value="WW domain"/>
    <property type="match status" value="3"/>
</dbReference>
<reference evidence="7" key="3">
    <citation type="submission" date="2015-06" db="UniProtKB">
        <authorList>
            <consortium name="EnsemblMetazoa"/>
        </authorList>
    </citation>
    <scope>IDENTIFICATION</scope>
</reference>
<feature type="domain" description="WW" evidence="4">
    <location>
        <begin position="176"/>
        <end position="203"/>
    </location>
</feature>
<dbReference type="SMART" id="SM00441">
    <property type="entry name" value="FF"/>
    <property type="match status" value="6"/>
</dbReference>
<feature type="domain" description="WW" evidence="4">
    <location>
        <begin position="236"/>
        <end position="265"/>
    </location>
</feature>
<reference evidence="6 8" key="2">
    <citation type="journal article" date="2013" name="Nature">
        <title>Insights into bilaterian evolution from three spiralian genomes.</title>
        <authorList>
            <person name="Simakov O."/>
            <person name="Marletaz F."/>
            <person name="Cho S.J."/>
            <person name="Edsinger-Gonzales E."/>
            <person name="Havlak P."/>
            <person name="Hellsten U."/>
            <person name="Kuo D.H."/>
            <person name="Larsson T."/>
            <person name="Lv J."/>
            <person name="Arendt D."/>
            <person name="Savage R."/>
            <person name="Osoegawa K."/>
            <person name="de Jong P."/>
            <person name="Grimwood J."/>
            <person name="Chapman J.A."/>
            <person name="Shapiro H."/>
            <person name="Aerts A."/>
            <person name="Otillar R.P."/>
            <person name="Terry A.Y."/>
            <person name="Boore J.L."/>
            <person name="Grigoriev I.V."/>
            <person name="Lindberg D.R."/>
            <person name="Seaver E.C."/>
            <person name="Weisblat D.A."/>
            <person name="Putnam N.H."/>
            <person name="Rokhsar D.S."/>
        </authorList>
    </citation>
    <scope>NUCLEOTIDE SEQUENCE</scope>
</reference>
<dbReference type="OMA" id="GMWLQPP"/>
<dbReference type="PROSITE" id="PS50020">
    <property type="entry name" value="WW_DOMAIN_2"/>
    <property type="match status" value="3"/>
</dbReference>
<dbReference type="InterPro" id="IPR036517">
    <property type="entry name" value="FF_domain_sf"/>
</dbReference>
<dbReference type="Pfam" id="PF23517">
    <property type="entry name" value="WW_TCERG1"/>
    <property type="match status" value="1"/>
</dbReference>
<dbReference type="OrthoDB" id="63972at2759"/>
<feature type="domain" description="WW" evidence="4">
    <location>
        <begin position="28"/>
        <end position="61"/>
    </location>
</feature>
<feature type="coiled-coil region" evidence="2">
    <location>
        <begin position="370"/>
        <end position="401"/>
    </location>
</feature>
<evidence type="ECO:0000313" key="7">
    <source>
        <dbReference type="EnsemblMetazoa" id="HelroP156427"/>
    </source>
</evidence>
<evidence type="ECO:0000256" key="1">
    <source>
        <dbReference type="ARBA" id="ARBA00022737"/>
    </source>
</evidence>
<dbReference type="Gene3D" id="2.20.70.10">
    <property type="match status" value="3"/>
</dbReference>
<dbReference type="EMBL" id="KB095959">
    <property type="protein sequence ID" value="ESO09267.1"/>
    <property type="molecule type" value="Genomic_DNA"/>
</dbReference>
<feature type="region of interest" description="Disordered" evidence="3">
    <location>
        <begin position="511"/>
        <end position="568"/>
    </location>
</feature>
<protein>
    <recommendedName>
        <fullName evidence="9">Transcription elongation regulator 1</fullName>
    </recommendedName>
</protein>
<dbReference type="Pfam" id="PF00397">
    <property type="entry name" value="WW"/>
    <property type="match status" value="2"/>
</dbReference>
<dbReference type="Pfam" id="PF01846">
    <property type="entry name" value="FF"/>
    <property type="match status" value="5"/>
</dbReference>
<dbReference type="eggNOG" id="KOG0155">
    <property type="taxonomic scope" value="Eukaryota"/>
</dbReference>
<reference evidence="8" key="1">
    <citation type="submission" date="2012-12" db="EMBL/GenBank/DDBJ databases">
        <authorList>
            <person name="Hellsten U."/>
            <person name="Grimwood J."/>
            <person name="Chapman J.A."/>
            <person name="Shapiro H."/>
            <person name="Aerts A."/>
            <person name="Otillar R.P."/>
            <person name="Terry A.Y."/>
            <person name="Boore J.L."/>
            <person name="Simakov O."/>
            <person name="Marletaz F."/>
            <person name="Cho S.-J."/>
            <person name="Edsinger-Gonzales E."/>
            <person name="Havlak P."/>
            <person name="Kuo D.-H."/>
            <person name="Larsson T."/>
            <person name="Lv J."/>
            <person name="Arendt D."/>
            <person name="Savage R."/>
            <person name="Osoegawa K."/>
            <person name="de Jong P."/>
            <person name="Lindberg D.R."/>
            <person name="Seaver E.C."/>
            <person name="Weisblat D.A."/>
            <person name="Putnam N.H."/>
            <person name="Grigoriev I.V."/>
            <person name="Rokhsar D.S."/>
        </authorList>
    </citation>
    <scope>NUCLEOTIDE SEQUENCE</scope>
</reference>
<dbReference type="RefSeq" id="XP_009012360.1">
    <property type="nucleotide sequence ID" value="XM_009014112.1"/>
</dbReference>
<feature type="region of interest" description="Disordered" evidence="3">
    <location>
        <begin position="270"/>
        <end position="293"/>
    </location>
</feature>
<keyword evidence="1" id="KW-0677">Repeat</keyword>
<dbReference type="PANTHER" id="PTHR15377">
    <property type="entry name" value="TRANSCRIPTION ELONGATION REGULATOR 1"/>
    <property type="match status" value="1"/>
</dbReference>
<dbReference type="PROSITE" id="PS51676">
    <property type="entry name" value="FF"/>
    <property type="match status" value="5"/>
</dbReference>
<dbReference type="FunFam" id="1.10.10.440:FF:000001">
    <property type="entry name" value="Transcription elongation regulator 1 like"/>
    <property type="match status" value="1"/>
</dbReference>
<feature type="domain" description="FF" evidence="5">
    <location>
        <begin position="628"/>
        <end position="684"/>
    </location>
</feature>
<dbReference type="AlphaFoldDB" id="T1ELW4"/>
<dbReference type="InterPro" id="IPR036020">
    <property type="entry name" value="WW_dom_sf"/>
</dbReference>
<feature type="domain" description="FF" evidence="5">
    <location>
        <begin position="451"/>
        <end position="506"/>
    </location>
</feature>
<evidence type="ECO:0000256" key="2">
    <source>
        <dbReference type="SAM" id="Coils"/>
    </source>
</evidence>
<accession>T1ELW4</accession>
<feature type="region of interest" description="Disordered" evidence="3">
    <location>
        <begin position="211"/>
        <end position="231"/>
    </location>
</feature>
<dbReference type="InParanoid" id="T1ELW4"/>
<dbReference type="CDD" id="cd00201">
    <property type="entry name" value="WW"/>
    <property type="match status" value="3"/>
</dbReference>
<dbReference type="InterPro" id="IPR002713">
    <property type="entry name" value="FF_domain"/>
</dbReference>
<sequence>MGGPPRGPLMVYPGNSNMGNFPLNNLVDPNQELWVETKAANGKSYFYNAKTRETSWSKPENVKIVSQAEFESMAMSQQQAPQQSANVGLGSSVSQPSSAQFGAAQVAIAQANQSNSPAVNASIASSEKDITSFQQSSNPLNMLSFMQNMMRPGFPFAPPFFPPGVIPPSVVQFAEWSEHKTPEGKQYYYNSRTAESVWEKPKVLLDYEGKKDDGMTEEQKAAEKSKPVSSTPISGTPWCVVWTGDNRVFFYNPSQRVSLWERPAELNNRPDVDKLVQSPPDISGNSNNIATSGKIGASKESAIEAEVKAAKERAIIPIEIRMTQFRELLTEKAVSAFSTWEKELHKIVFDPRYLLLASKERKQVFEQYVKERAEEERKEKRNKLKEKKELFKQLMEEAKLTSKSSFSDFSTKYGRDERFKNVDKTRERESLFADFLVELRHREKEESKLQKEKVKSNFFDLLKQTSSIDKHSRWADIKKKLESDSRYKAVDSSSRREDWFKDYLKTFGKESSDKHESNEKDDKEKKPKDKQTEKQARIEASLKEREKEVQQSLATSMRERDKERDQHKKDEAIQNFKVLLVDLIKSVELDYSESKKLLRKDSRYDPLSGSLDKEVRQKMFDEHMEALKKKNREMFRRLLDETSEVTLTSKWKEIKKLVKDDPRYKKFSSSDRKREREFDDYMLEKMNQAKSDLRELLKETKTITYKSLKHVEESEQSLKDIENLLKKDKRYLVLECIADERKKIILSYLTELDHKGPPPPPTATEPSRRK</sequence>
<feature type="domain" description="FF" evidence="5">
    <location>
        <begin position="383"/>
        <end position="438"/>
    </location>
</feature>
<keyword evidence="8" id="KW-1185">Reference proteome</keyword>
<dbReference type="FunFam" id="1.10.10.440:FF:000006">
    <property type="entry name" value="Transcription elongation regulator 1 (CA150)"/>
    <property type="match status" value="1"/>
</dbReference>
<dbReference type="GO" id="GO:0003712">
    <property type="term" value="F:transcription coregulator activity"/>
    <property type="evidence" value="ECO:0000318"/>
    <property type="project" value="GO_Central"/>
</dbReference>
<dbReference type="FunFam" id="2.20.70.10:FF:000049">
    <property type="entry name" value="Transcription elongation regulator 1-like"/>
    <property type="match status" value="1"/>
</dbReference>
<evidence type="ECO:0008006" key="9">
    <source>
        <dbReference type="Google" id="ProtNLM"/>
    </source>
</evidence>
<dbReference type="InterPro" id="IPR045148">
    <property type="entry name" value="TCRG1-like"/>
</dbReference>
<evidence type="ECO:0000313" key="8">
    <source>
        <dbReference type="Proteomes" id="UP000015101"/>
    </source>
</evidence>
<feature type="compositionally biased region" description="Basic and acidic residues" evidence="3">
    <location>
        <begin position="557"/>
        <end position="568"/>
    </location>
</feature>
<gene>
    <name evidence="7" type="primary">20197564</name>
    <name evidence="6" type="ORF">HELRODRAFT_156427</name>
</gene>
<dbReference type="InterPro" id="IPR057565">
    <property type="entry name" value="WW_TCRG1_3rd"/>
</dbReference>
<dbReference type="PANTHER" id="PTHR15377:SF3">
    <property type="entry name" value="WW DOMAIN-CONTAINING PROTEIN"/>
    <property type="match status" value="1"/>
</dbReference>
<feature type="domain" description="FF" evidence="5">
    <location>
        <begin position="569"/>
        <end position="626"/>
    </location>
</feature>
<dbReference type="EMBL" id="AMQM01002920">
    <property type="status" value="NOT_ANNOTATED_CDS"/>
    <property type="molecule type" value="Genomic_DNA"/>
</dbReference>
<dbReference type="GeneID" id="20197564"/>
<dbReference type="FunFam" id="1.10.10.440:FF:000029">
    <property type="entry name" value="Uncharacterized protein, isoform B"/>
    <property type="match status" value="1"/>
</dbReference>
<dbReference type="FunFam" id="1.10.10.440:FF:000008">
    <property type="entry name" value="Transcription elongation regulator 1 (CA150)"/>
    <property type="match status" value="1"/>
</dbReference>
<dbReference type="Gene3D" id="1.10.10.440">
    <property type="entry name" value="FF domain"/>
    <property type="match status" value="6"/>
</dbReference>
<dbReference type="Proteomes" id="UP000015101">
    <property type="component" value="Unassembled WGS sequence"/>
</dbReference>
<feature type="compositionally biased region" description="Basic and acidic residues" evidence="3">
    <location>
        <begin position="211"/>
        <end position="226"/>
    </location>
</feature>
<feature type="domain" description="FF" evidence="5">
    <location>
        <begin position="318"/>
        <end position="371"/>
    </location>
</feature>
<feature type="compositionally biased region" description="Basic and acidic residues" evidence="3">
    <location>
        <begin position="511"/>
        <end position="549"/>
    </location>
</feature>
<name>T1ELW4_HELRO</name>
<organism evidence="7 8">
    <name type="scientific">Helobdella robusta</name>
    <name type="common">Californian leech</name>
    <dbReference type="NCBI Taxonomy" id="6412"/>
    <lineage>
        <taxon>Eukaryota</taxon>
        <taxon>Metazoa</taxon>
        <taxon>Spiralia</taxon>
        <taxon>Lophotrochozoa</taxon>
        <taxon>Annelida</taxon>
        <taxon>Clitellata</taxon>
        <taxon>Hirudinea</taxon>
        <taxon>Rhynchobdellida</taxon>
        <taxon>Glossiphoniidae</taxon>
        <taxon>Helobdella</taxon>
    </lineage>
</organism>
<evidence type="ECO:0000256" key="3">
    <source>
        <dbReference type="SAM" id="MobiDB-lite"/>
    </source>
</evidence>